<sequence length="1001" mass="100916">MNDRVTPLTFICRERLPGSWGNRQVCRSRLPLRANPHTGHWYIVRTGARGRVRRIKEASVAGESPDRSKQHEDSVGSAGSVEDEELREAVSAWVRPPSGGSAKGKSAVSGAGSAGAEKVSGQSGKGAAEEGSGTSESTGSGAAAVPDDTFEDSREAGSAEGAEKDDAEDGTGVSSSEDAEETASGSADDSGKGTGTSAAVDSGTDASAPAAKGDSESAPEDADKAPAEGSPVPAAKAAKAAKDDTEDAPAAKTDDAPKSGSGAAPEGAGRAPAEGSAVPAAEAAKDDTEDTPATETDDAPKSDSGAAPEGAGKAPAEGSPLPASKDAKDDTEDTPATETDDAPKSDSGAAPEGAGKAPAEGSPLPASKDAEDDTQDAPAAKTDDSPKGDSGAAVLDAEDTPAKDDDSTSSTASKDTGKAVAAGAAVAAAKHDAESADEDAAGKGTGTPASEGTPGSAEDDRGKGDATPAAEPKGTPLPAPRGDAKPAAKAPGKPVDTPTTALKSPVARKPQVDQPTTMLKVGGKAKPAPAEQEAERTSKFVALKPDLKGPSARVEETRAVPQVGPERTTQQPLPPKPPLDLLAELTNTPPPPETPVRTLVRRVKIWTPLVILLVVILGVVQAMRALPQPTLALTAKDSYTFEGGKPDIPWPADGQAALDVQGIGSFGSSGSGKPVPIASVAKVMTAYLILRDHPLKSGAEGPKISIDKPAQDQSKAGQESTVDVTQGDKITQREALEGVLIASANNVARLLARWDAGSEKAFVAKMNAAAKGLGMSGTTYTDPSGLTNSTVSTAADQVKLAKAAMQQPVFREVAAMMSYTDYKGTYHSNWNQLVGHNNVVGIKTGTTTSALGNLVFAAKQDVGGETRMVIGAVLRQPPGGRENTILSAALDHSDALIRAAQGALKSETVLKKGTVVGYVDDGLGGHTPVEVTEDVKAAGWAGLKVRLSFTSGTIPHTAKAGTEVGSLTVGDGSSAGAVKVPVALRADLAEPGLGAKLTRIG</sequence>
<proteinExistence type="inferred from homology"/>
<evidence type="ECO:0000256" key="9">
    <source>
        <dbReference type="RuleBase" id="RU004016"/>
    </source>
</evidence>
<dbReference type="PRINTS" id="PR00725">
    <property type="entry name" value="DADACBPTASE1"/>
</dbReference>
<dbReference type="AlphaFoldDB" id="A0A4Z1DJL7"/>
<feature type="compositionally biased region" description="Low complexity" evidence="10">
    <location>
        <begin position="408"/>
        <end position="428"/>
    </location>
</feature>
<evidence type="ECO:0000256" key="6">
    <source>
        <dbReference type="ARBA" id="ARBA00023316"/>
    </source>
</evidence>
<keyword evidence="5" id="KW-0573">Peptidoglycan synthesis</keyword>
<feature type="active site" description="Proton acceptor" evidence="7">
    <location>
        <position position="682"/>
    </location>
</feature>
<feature type="compositionally biased region" description="Low complexity" evidence="10">
    <location>
        <begin position="485"/>
        <end position="494"/>
    </location>
</feature>
<feature type="compositionally biased region" description="Low complexity" evidence="10">
    <location>
        <begin position="98"/>
        <end position="144"/>
    </location>
</feature>
<protein>
    <submittedName>
        <fullName evidence="12">D-alanyl-D-alanine carboxypeptidase</fullName>
    </submittedName>
</protein>
<comment type="similarity">
    <text evidence="1 9">Belongs to the peptidase S11 family.</text>
</comment>
<dbReference type="PANTHER" id="PTHR21581:SF33">
    <property type="entry name" value="D-ALANYL-D-ALANINE CARBOXYPEPTIDASE DACB"/>
    <property type="match status" value="1"/>
</dbReference>
<feature type="domain" description="Peptidase S11 D-alanyl-D-alanine carboxypeptidase A N-terminal" evidence="11">
    <location>
        <begin position="673"/>
        <end position="862"/>
    </location>
</feature>
<dbReference type="InterPro" id="IPR001967">
    <property type="entry name" value="Peptidase_S11_N"/>
</dbReference>
<dbReference type="GO" id="GO:0008360">
    <property type="term" value="P:regulation of cell shape"/>
    <property type="evidence" value="ECO:0007669"/>
    <property type="project" value="UniProtKB-KW"/>
</dbReference>
<keyword evidence="3" id="KW-0378">Hydrolase</keyword>
<evidence type="ECO:0000256" key="10">
    <source>
        <dbReference type="SAM" id="MobiDB-lite"/>
    </source>
</evidence>
<dbReference type="PANTHER" id="PTHR21581">
    <property type="entry name" value="D-ALANYL-D-ALANINE CARBOXYPEPTIDASE"/>
    <property type="match status" value="1"/>
</dbReference>
<feature type="active site" description="Acyl-ester intermediate" evidence="7">
    <location>
        <position position="679"/>
    </location>
</feature>
<feature type="compositionally biased region" description="Low complexity" evidence="10">
    <location>
        <begin position="305"/>
        <end position="318"/>
    </location>
</feature>
<gene>
    <name evidence="12" type="ORF">E5082_15790</name>
</gene>
<feature type="active site" evidence="7">
    <location>
        <position position="743"/>
    </location>
</feature>
<dbReference type="GO" id="GO:0006508">
    <property type="term" value="P:proteolysis"/>
    <property type="evidence" value="ECO:0007669"/>
    <property type="project" value="InterPro"/>
</dbReference>
<feature type="binding site" evidence="8">
    <location>
        <position position="843"/>
    </location>
    <ligand>
        <name>substrate</name>
    </ligand>
</feature>
<keyword evidence="2" id="KW-0732">Signal</keyword>
<evidence type="ECO:0000256" key="8">
    <source>
        <dbReference type="PIRSR" id="PIRSR618044-2"/>
    </source>
</evidence>
<comment type="caution">
    <text evidence="12">The sequence shown here is derived from an EMBL/GenBank/DDBJ whole genome shotgun (WGS) entry which is preliminary data.</text>
</comment>
<feature type="region of interest" description="Disordered" evidence="10">
    <location>
        <begin position="57"/>
        <end position="576"/>
    </location>
</feature>
<accession>A0A4Z1DJL7</accession>
<evidence type="ECO:0000259" key="11">
    <source>
        <dbReference type="Pfam" id="PF00768"/>
    </source>
</evidence>
<dbReference type="SUPFAM" id="SSF56601">
    <property type="entry name" value="beta-lactamase/transpeptidase-like"/>
    <property type="match status" value="1"/>
</dbReference>
<dbReference type="EMBL" id="SRRU01000005">
    <property type="protein sequence ID" value="TGN83053.1"/>
    <property type="molecule type" value="Genomic_DNA"/>
</dbReference>
<dbReference type="InterPro" id="IPR018044">
    <property type="entry name" value="Peptidase_S11"/>
</dbReference>
<reference evidence="12 13" key="1">
    <citation type="submission" date="2019-04" db="EMBL/GenBank/DDBJ databases">
        <title>Streptomyces sp. nov. Bv016 isolated from bark of Buahinia variegata.</title>
        <authorList>
            <person name="Kanchanasin P."/>
            <person name="Tanasupawat S."/>
            <person name="Yuki M."/>
            <person name="Kudo T."/>
        </authorList>
    </citation>
    <scope>NUCLEOTIDE SEQUENCE [LARGE SCALE GENOMIC DNA]</scope>
    <source>
        <strain evidence="12 13">JCM 4765</strain>
    </source>
</reference>
<evidence type="ECO:0000256" key="4">
    <source>
        <dbReference type="ARBA" id="ARBA00022960"/>
    </source>
</evidence>
<evidence type="ECO:0000256" key="2">
    <source>
        <dbReference type="ARBA" id="ARBA00022729"/>
    </source>
</evidence>
<keyword evidence="6" id="KW-0961">Cell wall biogenesis/degradation</keyword>
<feature type="compositionally biased region" description="Acidic residues" evidence="10">
    <location>
        <begin position="287"/>
        <end position="297"/>
    </location>
</feature>
<feature type="compositionally biased region" description="Polar residues" evidence="10">
    <location>
        <begin position="711"/>
        <end position="724"/>
    </location>
</feature>
<feature type="compositionally biased region" description="Acidic residues" evidence="10">
    <location>
        <begin position="329"/>
        <end position="340"/>
    </location>
</feature>
<evidence type="ECO:0000256" key="5">
    <source>
        <dbReference type="ARBA" id="ARBA00022984"/>
    </source>
</evidence>
<dbReference type="GO" id="GO:0009252">
    <property type="term" value="P:peptidoglycan biosynthetic process"/>
    <property type="evidence" value="ECO:0007669"/>
    <property type="project" value="UniProtKB-KW"/>
</dbReference>
<evidence type="ECO:0000256" key="3">
    <source>
        <dbReference type="ARBA" id="ARBA00022801"/>
    </source>
</evidence>
<dbReference type="Gene3D" id="3.40.710.10">
    <property type="entry name" value="DD-peptidase/beta-lactamase superfamily"/>
    <property type="match status" value="1"/>
</dbReference>
<keyword evidence="12" id="KW-0645">Protease</keyword>
<feature type="compositionally biased region" description="Low complexity" evidence="10">
    <location>
        <begin position="258"/>
        <end position="282"/>
    </location>
</feature>
<feature type="compositionally biased region" description="Basic and acidic residues" evidence="10">
    <location>
        <begin position="151"/>
        <end position="164"/>
    </location>
</feature>
<organism evidence="12 13">
    <name type="scientific">Streptomyces griseoluteus</name>
    <dbReference type="NCBI Taxonomy" id="29306"/>
    <lineage>
        <taxon>Bacteria</taxon>
        <taxon>Bacillati</taxon>
        <taxon>Actinomycetota</taxon>
        <taxon>Actinomycetes</taxon>
        <taxon>Kitasatosporales</taxon>
        <taxon>Streptomycetaceae</taxon>
        <taxon>Streptomyces</taxon>
    </lineage>
</organism>
<name>A0A4Z1DJL7_STRGP</name>
<feature type="region of interest" description="Disordered" evidence="10">
    <location>
        <begin position="699"/>
        <end position="727"/>
    </location>
</feature>
<evidence type="ECO:0000313" key="13">
    <source>
        <dbReference type="Proteomes" id="UP000298513"/>
    </source>
</evidence>
<dbReference type="InterPro" id="IPR012338">
    <property type="entry name" value="Beta-lactam/transpept-like"/>
</dbReference>
<dbReference type="Proteomes" id="UP000298513">
    <property type="component" value="Unassembled WGS sequence"/>
</dbReference>
<feature type="compositionally biased region" description="Basic and acidic residues" evidence="10">
    <location>
        <begin position="64"/>
        <end position="74"/>
    </location>
</feature>
<evidence type="ECO:0000256" key="7">
    <source>
        <dbReference type="PIRSR" id="PIRSR618044-1"/>
    </source>
</evidence>
<feature type="compositionally biased region" description="Low complexity" evidence="10">
    <location>
        <begin position="348"/>
        <end position="361"/>
    </location>
</feature>
<keyword evidence="13" id="KW-1185">Reference proteome</keyword>
<dbReference type="GO" id="GO:0071555">
    <property type="term" value="P:cell wall organization"/>
    <property type="evidence" value="ECO:0007669"/>
    <property type="project" value="UniProtKB-KW"/>
</dbReference>
<dbReference type="Pfam" id="PF00768">
    <property type="entry name" value="Peptidase_S11"/>
    <property type="match status" value="1"/>
</dbReference>
<dbReference type="GO" id="GO:0009002">
    <property type="term" value="F:serine-type D-Ala-D-Ala carboxypeptidase activity"/>
    <property type="evidence" value="ECO:0007669"/>
    <property type="project" value="InterPro"/>
</dbReference>
<keyword evidence="4" id="KW-0133">Cell shape</keyword>
<keyword evidence="12" id="KW-0121">Carboxypeptidase</keyword>
<evidence type="ECO:0000313" key="12">
    <source>
        <dbReference type="EMBL" id="TGN83053.1"/>
    </source>
</evidence>
<evidence type="ECO:0000256" key="1">
    <source>
        <dbReference type="ARBA" id="ARBA00007164"/>
    </source>
</evidence>